<dbReference type="EMBL" id="AUXT01000196">
    <property type="protein sequence ID" value="KZN44232.1"/>
    <property type="molecule type" value="Genomic_DNA"/>
</dbReference>
<gene>
    <name evidence="2" type="ORF">N482_17005</name>
</gene>
<dbReference type="Proteomes" id="UP000076587">
    <property type="component" value="Unassembled WGS sequence"/>
</dbReference>
<feature type="signal peptide" evidence="1">
    <location>
        <begin position="1"/>
        <end position="21"/>
    </location>
</feature>
<protein>
    <recommendedName>
        <fullName evidence="4">Thioredoxin domain-containing protein</fullName>
    </recommendedName>
</protein>
<dbReference type="OrthoDB" id="5732341at2"/>
<dbReference type="SUPFAM" id="SSF52833">
    <property type="entry name" value="Thioredoxin-like"/>
    <property type="match status" value="1"/>
</dbReference>
<dbReference type="RefSeq" id="WP_063378525.1">
    <property type="nucleotide sequence ID" value="NZ_AUXT01000196.1"/>
</dbReference>
<proteinExistence type="predicted"/>
<evidence type="ECO:0000313" key="2">
    <source>
        <dbReference type="EMBL" id="KZN44232.1"/>
    </source>
</evidence>
<feature type="chain" id="PRO_5007883159" description="Thioredoxin domain-containing protein" evidence="1">
    <location>
        <begin position="22"/>
        <end position="171"/>
    </location>
</feature>
<keyword evidence="1" id="KW-0732">Signal</keyword>
<dbReference type="PATRIC" id="fig|1365253.3.peg.4145"/>
<dbReference type="InterPro" id="IPR036249">
    <property type="entry name" value="Thioredoxin-like_sf"/>
</dbReference>
<accession>A0A166ZEL5</accession>
<comment type="caution">
    <text evidence="2">The sequence shown here is derived from an EMBL/GenBank/DDBJ whole genome shotgun (WGS) entry which is preliminary data.</text>
</comment>
<sequence length="171" mass="19513">MTFKQVFTTLPLLVASFFSDATSPFYELVLTPLTPHAPDSLAHYQGQMLAVMLVQPDCIWCKKQHKLLQHMYDAQPHTCQRFSVMMMATGADKRQLKRVMARYQSRFAMVTLPNALANLLESKSTPQLLILDYRGNLVTYHIGFMPEADLRARMQTLITDATCRIRSTLIS</sequence>
<name>A0A166ZEL5_9GAMM</name>
<dbReference type="Gene3D" id="3.40.30.10">
    <property type="entry name" value="Glutaredoxin"/>
    <property type="match status" value="1"/>
</dbReference>
<organism evidence="2 3">
    <name type="scientific">Pseudoalteromonas luteoviolacea NCIMB 1942</name>
    <dbReference type="NCBI Taxonomy" id="1365253"/>
    <lineage>
        <taxon>Bacteria</taxon>
        <taxon>Pseudomonadati</taxon>
        <taxon>Pseudomonadota</taxon>
        <taxon>Gammaproteobacteria</taxon>
        <taxon>Alteromonadales</taxon>
        <taxon>Pseudoalteromonadaceae</taxon>
        <taxon>Pseudoalteromonas</taxon>
    </lineage>
</organism>
<dbReference type="AlphaFoldDB" id="A0A166ZEL5"/>
<evidence type="ECO:0000313" key="3">
    <source>
        <dbReference type="Proteomes" id="UP000076587"/>
    </source>
</evidence>
<reference evidence="2 3" key="1">
    <citation type="submission" date="2013-07" db="EMBL/GenBank/DDBJ databases">
        <title>Comparative Genomic and Metabolomic Analysis of Twelve Strains of Pseudoalteromonas luteoviolacea.</title>
        <authorList>
            <person name="Vynne N.G."/>
            <person name="Mansson M."/>
            <person name="Gram L."/>
        </authorList>
    </citation>
    <scope>NUCLEOTIDE SEQUENCE [LARGE SCALE GENOMIC DNA]</scope>
    <source>
        <strain evidence="2 3">NCIMB 1942</strain>
    </source>
</reference>
<evidence type="ECO:0000256" key="1">
    <source>
        <dbReference type="SAM" id="SignalP"/>
    </source>
</evidence>
<evidence type="ECO:0008006" key="4">
    <source>
        <dbReference type="Google" id="ProtNLM"/>
    </source>
</evidence>